<dbReference type="InterPro" id="IPR013083">
    <property type="entry name" value="Znf_RING/FYVE/PHD"/>
</dbReference>
<dbReference type="AlphaFoldDB" id="X2BYI2"/>
<feature type="compositionally biased region" description="Polar residues" evidence="1">
    <location>
        <begin position="21"/>
        <end position="30"/>
    </location>
</feature>
<name>X2BYI2_CANLF</name>
<protein>
    <submittedName>
        <fullName evidence="2">SETDB2-PHF11 fusion protein variant 9</fullName>
    </submittedName>
</protein>
<evidence type="ECO:0000256" key="1">
    <source>
        <dbReference type="SAM" id="MobiDB-lite"/>
    </source>
</evidence>
<proteinExistence type="evidence at transcript level"/>
<organism evidence="2">
    <name type="scientific">Canis lupus familiaris</name>
    <name type="common">Dog</name>
    <name type="synonym">Canis familiaris</name>
    <dbReference type="NCBI Taxonomy" id="9615"/>
    <lineage>
        <taxon>Eukaryota</taxon>
        <taxon>Metazoa</taxon>
        <taxon>Chordata</taxon>
        <taxon>Craniata</taxon>
        <taxon>Vertebrata</taxon>
        <taxon>Euteleostomi</taxon>
        <taxon>Mammalia</taxon>
        <taxon>Eutheria</taxon>
        <taxon>Laurasiatheria</taxon>
        <taxon>Carnivora</taxon>
        <taxon>Caniformia</taxon>
        <taxon>Canidae</taxon>
        <taxon>Canis</taxon>
    </lineage>
</organism>
<feature type="region of interest" description="Disordered" evidence="1">
    <location>
        <begin position="1"/>
        <end position="30"/>
    </location>
</feature>
<evidence type="ECO:0000313" key="2">
    <source>
        <dbReference type="EMBL" id="AFD33332.1"/>
    </source>
</evidence>
<accession>X2BYI2</accession>
<gene>
    <name evidence="2" type="primary">SETDB2-PHF11 fusion</name>
</gene>
<feature type="compositionally biased region" description="Polar residues" evidence="1">
    <location>
        <begin position="1"/>
        <end position="10"/>
    </location>
</feature>
<dbReference type="EMBL" id="JF729395">
    <property type="protein sequence ID" value="AFD33332.1"/>
    <property type="molecule type" value="mRNA"/>
</dbReference>
<sequence length="100" mass="11309">GFASSESVTSEDNDGFKPTQVHLNSNTKEMKSQVNLLPSQRLKVFICKIGVLSTFVHSLVECEDHDPRNQDRNFDVESVKKEIHRGRKLTCAFCNRRGAT</sequence>
<feature type="non-terminal residue" evidence="2">
    <location>
        <position position="1"/>
    </location>
</feature>
<reference evidence="2" key="1">
    <citation type="submission" date="2011-03" db="EMBL/GenBank/DDBJ databases">
        <title>Conserved transcription-mediated gene fusion at the Setdb2-Phf11 locus.</title>
        <authorList>
            <person name="Flynn E.K."/>
            <person name="Symer D.E."/>
        </authorList>
    </citation>
    <scope>NUCLEOTIDE SEQUENCE</scope>
</reference>
<dbReference type="Gene3D" id="3.30.40.10">
    <property type="entry name" value="Zinc/RING finger domain, C3HC4 (zinc finger)"/>
    <property type="match status" value="1"/>
</dbReference>
<feature type="non-terminal residue" evidence="2">
    <location>
        <position position="100"/>
    </location>
</feature>